<feature type="compositionally biased region" description="Pro residues" evidence="5">
    <location>
        <begin position="165"/>
        <end position="189"/>
    </location>
</feature>
<dbReference type="Pfam" id="PF01805">
    <property type="entry name" value="Surp"/>
    <property type="match status" value="1"/>
</dbReference>
<feature type="compositionally biased region" description="Low complexity" evidence="5">
    <location>
        <begin position="437"/>
        <end position="456"/>
    </location>
</feature>
<comment type="subcellular location">
    <subcellularLocation>
        <location evidence="1">Nucleus</location>
    </subcellularLocation>
</comment>
<evidence type="ECO:0000256" key="2">
    <source>
        <dbReference type="ARBA" id="ARBA00022664"/>
    </source>
</evidence>
<dbReference type="InterPro" id="IPR040169">
    <property type="entry name" value="SUGP1/2"/>
</dbReference>
<feature type="region of interest" description="Disordered" evidence="5">
    <location>
        <begin position="73"/>
        <end position="104"/>
    </location>
</feature>
<dbReference type="PANTHER" id="PTHR23340">
    <property type="entry name" value="ARGININE/SERINE RICH SPLICING FACTOR SF4/14"/>
    <property type="match status" value="1"/>
</dbReference>
<evidence type="ECO:0000256" key="1">
    <source>
        <dbReference type="ARBA" id="ARBA00004123"/>
    </source>
</evidence>
<evidence type="ECO:0000259" key="6">
    <source>
        <dbReference type="PROSITE" id="PS50174"/>
    </source>
</evidence>
<evidence type="ECO:0000256" key="4">
    <source>
        <dbReference type="ARBA" id="ARBA00023242"/>
    </source>
</evidence>
<keyword evidence="3" id="KW-0508">mRNA splicing</keyword>
<reference evidence="7" key="1">
    <citation type="submission" date="2021-01" db="EMBL/GenBank/DDBJ databases">
        <authorList>
            <person name="Corre E."/>
            <person name="Pelletier E."/>
            <person name="Niang G."/>
            <person name="Scheremetjew M."/>
            <person name="Finn R."/>
            <person name="Kale V."/>
            <person name="Holt S."/>
            <person name="Cochrane G."/>
            <person name="Meng A."/>
            <person name="Brown T."/>
            <person name="Cohen L."/>
        </authorList>
    </citation>
    <scope>NUCLEOTIDE SEQUENCE</scope>
    <source>
        <strain evidence="7">CCMP1243</strain>
    </source>
</reference>
<dbReference type="EMBL" id="HBHJ01003179">
    <property type="protein sequence ID" value="CAD9664230.1"/>
    <property type="molecule type" value="Transcribed_RNA"/>
</dbReference>
<proteinExistence type="predicted"/>
<evidence type="ECO:0000256" key="5">
    <source>
        <dbReference type="SAM" id="MobiDB-lite"/>
    </source>
</evidence>
<feature type="region of interest" description="Disordered" evidence="5">
    <location>
        <begin position="274"/>
        <end position="314"/>
    </location>
</feature>
<dbReference type="SMART" id="SM00443">
    <property type="entry name" value="G_patch"/>
    <property type="match status" value="1"/>
</dbReference>
<keyword evidence="4" id="KW-0539">Nucleus</keyword>
<dbReference type="PANTHER" id="PTHR23340:SF0">
    <property type="entry name" value="SURP AND G-PATCH DOMAIN-CONTAINING PROTEIN 1 ISOFORM X1"/>
    <property type="match status" value="1"/>
</dbReference>
<dbReference type="AlphaFoldDB" id="A0A7S2R9A4"/>
<dbReference type="Pfam" id="PF01585">
    <property type="entry name" value="G-patch"/>
    <property type="match status" value="1"/>
</dbReference>
<sequence>MVRTAWMDLEKRSRLLPLFSKRYGRSTFASNSRSSYSCSTRYSKAAVRTSMSRTKAGTISRSQRRTVHHLKMKSKCSTKTPSPLRIAPKSRSRPGLPQSMDPTRLGKKVVTWSLSRYGDHWSRNFSTSWGSGGSSSGGTGQRVFQASCSRRSLCVCALRRLLSLPSPPPPPPPPPPPLPPLPPGPPPPAAGASYDPYDQAPPPPPTPPVPPPPPPAVAAVVEDPAVRSERSRQVAAENNRKRKLNQTRGVMSFGGFGLGKLGVKAKGKHGKLVKAFSADSDEEEDGGREQRDSRTDTGTGAGTRGESGTMLSADRREEIEKTAEWLTQNPDKEDIILENSKGNPKFSFLFDPSSVEGQFYLKAKEEMRLAAEVRAVCSGGPLIPTAQMHNQIQSEVQRAAAIAAAAAQSTTPLVTPQATATAAAVAAASAIATAVSGAAPSPPASQLAPAPALPSGRSGKRSRWGAPAVEPSQVVPQGPVSRPSQSQDSTRALPAVMDEAARRQLQDQKKMQLLEQRVRDAARMQMGGGMPGAQEADELALFQERKKAYAQLASVEDDRRDTVEDAEATGGVIDGGTWEHRKRAREMLATAESALELTASSRGVHHLADYLPKEDLEAFMKNAQAKAAGEEAADTGGDFEKNKLDSSNVGFQMLQNAGWKEGEGLGATAQGMVNPVDMRATAGESAGLGVAPTHEVGQGDDEFEQYRKRMMLAYRFRPNPLNNPRRSYY</sequence>
<protein>
    <recommendedName>
        <fullName evidence="6">G-patch domain-containing protein</fullName>
    </recommendedName>
</protein>
<organism evidence="7">
    <name type="scientific">Rhizochromulina marina</name>
    <dbReference type="NCBI Taxonomy" id="1034831"/>
    <lineage>
        <taxon>Eukaryota</taxon>
        <taxon>Sar</taxon>
        <taxon>Stramenopiles</taxon>
        <taxon>Ochrophyta</taxon>
        <taxon>Dictyochophyceae</taxon>
        <taxon>Rhizochromulinales</taxon>
        <taxon>Rhizochromulina</taxon>
    </lineage>
</organism>
<dbReference type="InterPro" id="IPR000467">
    <property type="entry name" value="G_patch_dom"/>
</dbReference>
<evidence type="ECO:0000256" key="3">
    <source>
        <dbReference type="ARBA" id="ARBA00023187"/>
    </source>
</evidence>
<dbReference type="GO" id="GO:0006397">
    <property type="term" value="P:mRNA processing"/>
    <property type="evidence" value="ECO:0007669"/>
    <property type="project" value="UniProtKB-KW"/>
</dbReference>
<dbReference type="SUPFAM" id="SSF109905">
    <property type="entry name" value="Surp module (SWAP domain)"/>
    <property type="match status" value="1"/>
</dbReference>
<evidence type="ECO:0000313" key="7">
    <source>
        <dbReference type="EMBL" id="CAD9664230.1"/>
    </source>
</evidence>
<dbReference type="Gene3D" id="1.10.10.790">
    <property type="entry name" value="Surp module"/>
    <property type="match status" value="1"/>
</dbReference>
<dbReference type="InterPro" id="IPR035967">
    <property type="entry name" value="SWAP/Surp_sf"/>
</dbReference>
<dbReference type="InterPro" id="IPR000061">
    <property type="entry name" value="Surp"/>
</dbReference>
<name>A0A7S2R9A4_9STRA</name>
<accession>A0A7S2R9A4</accession>
<feature type="region of interest" description="Disordered" evidence="5">
    <location>
        <begin position="165"/>
        <end position="246"/>
    </location>
</feature>
<keyword evidence="2" id="KW-0507">mRNA processing</keyword>
<dbReference type="GO" id="GO:0005654">
    <property type="term" value="C:nucleoplasm"/>
    <property type="evidence" value="ECO:0007669"/>
    <property type="project" value="TreeGrafter"/>
</dbReference>
<dbReference type="PROSITE" id="PS50174">
    <property type="entry name" value="G_PATCH"/>
    <property type="match status" value="1"/>
</dbReference>
<dbReference type="GO" id="GO:0003723">
    <property type="term" value="F:RNA binding"/>
    <property type="evidence" value="ECO:0007669"/>
    <property type="project" value="InterPro"/>
</dbReference>
<dbReference type="SUPFAM" id="SSF101447">
    <property type="entry name" value="Formin homology 2 domain (FH2 domain)"/>
    <property type="match status" value="1"/>
</dbReference>
<gene>
    <name evidence="7" type="ORF">RMAR1173_LOCUS2025</name>
</gene>
<feature type="compositionally biased region" description="Pro residues" evidence="5">
    <location>
        <begin position="199"/>
        <end position="216"/>
    </location>
</feature>
<feature type="domain" description="G-patch" evidence="6">
    <location>
        <begin position="646"/>
        <end position="693"/>
    </location>
</feature>
<dbReference type="GO" id="GO:0008380">
    <property type="term" value="P:RNA splicing"/>
    <property type="evidence" value="ECO:0007669"/>
    <property type="project" value="UniProtKB-KW"/>
</dbReference>
<feature type="region of interest" description="Disordered" evidence="5">
    <location>
        <begin position="437"/>
        <end position="492"/>
    </location>
</feature>